<dbReference type="AlphaFoldDB" id="A0A0A9HN01"/>
<reference evidence="2" key="1">
    <citation type="submission" date="2014-09" db="EMBL/GenBank/DDBJ databases">
        <authorList>
            <person name="Magalhaes I.L.F."/>
            <person name="Oliveira U."/>
            <person name="Santos F.R."/>
            <person name="Vidigal T.H.D.A."/>
            <person name="Brescovit A.D."/>
            <person name="Santos A.J."/>
        </authorList>
    </citation>
    <scope>NUCLEOTIDE SEQUENCE</scope>
    <source>
        <tissue evidence="2">Shoot tissue taken approximately 20 cm above the soil surface</tissue>
    </source>
</reference>
<feature type="compositionally biased region" description="Polar residues" evidence="1">
    <location>
        <begin position="1"/>
        <end position="13"/>
    </location>
</feature>
<evidence type="ECO:0000313" key="2">
    <source>
        <dbReference type="EMBL" id="JAE36266.1"/>
    </source>
</evidence>
<protein>
    <submittedName>
        <fullName evidence="2">Uncharacterized protein</fullName>
    </submittedName>
</protein>
<evidence type="ECO:0000256" key="1">
    <source>
        <dbReference type="SAM" id="MobiDB-lite"/>
    </source>
</evidence>
<proteinExistence type="predicted"/>
<reference evidence="2" key="2">
    <citation type="journal article" date="2015" name="Data Brief">
        <title>Shoot transcriptome of the giant reed, Arundo donax.</title>
        <authorList>
            <person name="Barrero R.A."/>
            <person name="Guerrero F.D."/>
            <person name="Moolhuijzen P."/>
            <person name="Goolsby J.A."/>
            <person name="Tidwell J."/>
            <person name="Bellgard S.E."/>
            <person name="Bellgard M.I."/>
        </authorList>
    </citation>
    <scope>NUCLEOTIDE SEQUENCE</scope>
    <source>
        <tissue evidence="2">Shoot tissue taken approximately 20 cm above the soil surface</tissue>
    </source>
</reference>
<name>A0A0A9HN01_ARUDO</name>
<accession>A0A0A9HN01</accession>
<dbReference type="EMBL" id="GBRH01161630">
    <property type="protein sequence ID" value="JAE36266.1"/>
    <property type="molecule type" value="Transcribed_RNA"/>
</dbReference>
<feature type="region of interest" description="Disordered" evidence="1">
    <location>
        <begin position="1"/>
        <end position="25"/>
    </location>
</feature>
<sequence length="25" mass="2910">MDFSTPNKSSVIEQTMYRDQLQCTS</sequence>
<organism evidence="2">
    <name type="scientific">Arundo donax</name>
    <name type="common">Giant reed</name>
    <name type="synonym">Donax arundinaceus</name>
    <dbReference type="NCBI Taxonomy" id="35708"/>
    <lineage>
        <taxon>Eukaryota</taxon>
        <taxon>Viridiplantae</taxon>
        <taxon>Streptophyta</taxon>
        <taxon>Embryophyta</taxon>
        <taxon>Tracheophyta</taxon>
        <taxon>Spermatophyta</taxon>
        <taxon>Magnoliopsida</taxon>
        <taxon>Liliopsida</taxon>
        <taxon>Poales</taxon>
        <taxon>Poaceae</taxon>
        <taxon>PACMAD clade</taxon>
        <taxon>Arundinoideae</taxon>
        <taxon>Arundineae</taxon>
        <taxon>Arundo</taxon>
    </lineage>
</organism>